<dbReference type="PROSITE" id="PS00710">
    <property type="entry name" value="PGM_PMM"/>
    <property type="match status" value="1"/>
</dbReference>
<evidence type="ECO:0000256" key="5">
    <source>
        <dbReference type="ARBA" id="ARBA00022842"/>
    </source>
</evidence>
<dbReference type="Pfam" id="PF00408">
    <property type="entry name" value="PGM_PMM_IV"/>
    <property type="match status" value="1"/>
</dbReference>
<feature type="domain" description="Alpha-D-phosphohexomutase alpha/beta/alpha" evidence="11">
    <location>
        <begin position="328"/>
        <end position="451"/>
    </location>
</feature>
<evidence type="ECO:0000256" key="7">
    <source>
        <dbReference type="RuleBase" id="RU004326"/>
    </source>
</evidence>
<reference evidence="12 13" key="1">
    <citation type="submission" date="2019-03" db="EMBL/GenBank/DDBJ databases">
        <title>Porphyromonas levii Isolated from the Uterus of Dairy Cows.</title>
        <authorList>
            <person name="Francis A.M."/>
        </authorList>
    </citation>
    <scope>NUCLEOTIDE SEQUENCE [LARGE SCALE GENOMIC DNA]</scope>
    <source>
        <strain evidence="12 13">AF5678</strain>
    </source>
</reference>
<dbReference type="InterPro" id="IPR016066">
    <property type="entry name" value="A-D-PHexomutase_CS"/>
</dbReference>
<dbReference type="Gene3D" id="3.40.120.10">
    <property type="entry name" value="Alpha-D-Glucose-1,6-Bisphosphate, subunit A, domain 3"/>
    <property type="match status" value="3"/>
</dbReference>
<dbReference type="EMBL" id="SPNC01000141">
    <property type="protein sequence ID" value="TFH94317.1"/>
    <property type="molecule type" value="Genomic_DNA"/>
</dbReference>
<dbReference type="Pfam" id="PF02878">
    <property type="entry name" value="PGM_PMM_I"/>
    <property type="match status" value="1"/>
</dbReference>
<keyword evidence="5 7" id="KW-0460">Magnesium</keyword>
<dbReference type="STRING" id="1122973.GCA_000379925_00396"/>
<evidence type="ECO:0000256" key="1">
    <source>
        <dbReference type="ARBA" id="ARBA00001946"/>
    </source>
</evidence>
<dbReference type="GO" id="GO:0006166">
    <property type="term" value="P:purine ribonucleoside salvage"/>
    <property type="evidence" value="ECO:0007669"/>
    <property type="project" value="TreeGrafter"/>
</dbReference>
<evidence type="ECO:0000256" key="2">
    <source>
        <dbReference type="ARBA" id="ARBA00010231"/>
    </source>
</evidence>
<dbReference type="Proteomes" id="UP000297225">
    <property type="component" value="Unassembled WGS sequence"/>
</dbReference>
<proteinExistence type="inferred from homology"/>
<evidence type="ECO:0000313" key="13">
    <source>
        <dbReference type="Proteomes" id="UP000297225"/>
    </source>
</evidence>
<evidence type="ECO:0000259" key="10">
    <source>
        <dbReference type="Pfam" id="PF02879"/>
    </source>
</evidence>
<organism evidence="12 13">
    <name type="scientific">Porphyromonas levii</name>
    <dbReference type="NCBI Taxonomy" id="28114"/>
    <lineage>
        <taxon>Bacteria</taxon>
        <taxon>Pseudomonadati</taxon>
        <taxon>Bacteroidota</taxon>
        <taxon>Bacteroidia</taxon>
        <taxon>Bacteroidales</taxon>
        <taxon>Porphyromonadaceae</taxon>
        <taxon>Porphyromonas</taxon>
    </lineage>
</organism>
<dbReference type="InterPro" id="IPR005844">
    <property type="entry name" value="A-D-PHexomutase_a/b/a-I"/>
</dbReference>
<dbReference type="CDD" id="cd05799">
    <property type="entry name" value="PGM2"/>
    <property type="match status" value="1"/>
</dbReference>
<evidence type="ECO:0000256" key="3">
    <source>
        <dbReference type="ARBA" id="ARBA00022553"/>
    </source>
</evidence>
<dbReference type="InterPro" id="IPR016055">
    <property type="entry name" value="A-D-PHexomutase_a/b/a-I/II/III"/>
</dbReference>
<dbReference type="PANTHER" id="PTHR45745">
    <property type="entry name" value="PHOSPHOMANNOMUTASE 45A"/>
    <property type="match status" value="1"/>
</dbReference>
<feature type="domain" description="Alpha-D-phosphohexomutase alpha/beta/alpha" evidence="10">
    <location>
        <begin position="218"/>
        <end position="321"/>
    </location>
</feature>
<keyword evidence="13" id="KW-1185">Reference proteome</keyword>
<evidence type="ECO:0000259" key="8">
    <source>
        <dbReference type="Pfam" id="PF00408"/>
    </source>
</evidence>
<dbReference type="SUPFAM" id="SSF55957">
    <property type="entry name" value="Phosphoglucomutase, C-terminal domain"/>
    <property type="match status" value="1"/>
</dbReference>
<comment type="cofactor">
    <cofactor evidence="1">
        <name>Mg(2+)</name>
        <dbReference type="ChEBI" id="CHEBI:18420"/>
    </cofactor>
</comment>
<dbReference type="InterPro" id="IPR005841">
    <property type="entry name" value="Alpha-D-phosphohexomutase_SF"/>
</dbReference>
<evidence type="ECO:0000259" key="9">
    <source>
        <dbReference type="Pfam" id="PF02878"/>
    </source>
</evidence>
<evidence type="ECO:0000256" key="4">
    <source>
        <dbReference type="ARBA" id="ARBA00022723"/>
    </source>
</evidence>
<dbReference type="GO" id="GO:0005975">
    <property type="term" value="P:carbohydrate metabolic process"/>
    <property type="evidence" value="ECO:0007669"/>
    <property type="project" value="InterPro"/>
</dbReference>
<evidence type="ECO:0000259" key="11">
    <source>
        <dbReference type="Pfam" id="PF02880"/>
    </source>
</evidence>
<protein>
    <submittedName>
        <fullName evidence="12">Phospho-sugar mutase</fullName>
    </submittedName>
</protein>
<dbReference type="AlphaFoldDB" id="A0A4Y8WMS7"/>
<dbReference type="InterPro" id="IPR036900">
    <property type="entry name" value="A-D-PHexomutase_C_sf"/>
</dbReference>
<dbReference type="PRINTS" id="PR00509">
    <property type="entry name" value="PGMPMM"/>
</dbReference>
<dbReference type="InterPro" id="IPR005845">
    <property type="entry name" value="A-D-PHexomutase_a/b/a-II"/>
</dbReference>
<keyword evidence="6" id="KW-0413">Isomerase</keyword>
<dbReference type="Pfam" id="PF02879">
    <property type="entry name" value="PGM_PMM_II"/>
    <property type="match status" value="1"/>
</dbReference>
<dbReference type="Gene3D" id="3.30.310.50">
    <property type="entry name" value="Alpha-D-phosphohexomutase, C-terminal domain"/>
    <property type="match status" value="1"/>
</dbReference>
<feature type="domain" description="Alpha-D-phosphohexomutase alpha/beta/alpha" evidence="9">
    <location>
        <begin position="51"/>
        <end position="189"/>
    </location>
</feature>
<evidence type="ECO:0000313" key="12">
    <source>
        <dbReference type="EMBL" id="TFH94317.1"/>
    </source>
</evidence>
<dbReference type="InterPro" id="IPR005846">
    <property type="entry name" value="A-D-PHexomutase_a/b/a-III"/>
</dbReference>
<evidence type="ECO:0000256" key="6">
    <source>
        <dbReference type="ARBA" id="ARBA00023235"/>
    </source>
</evidence>
<comment type="caution">
    <text evidence="12">The sequence shown here is derived from an EMBL/GenBank/DDBJ whole genome shotgun (WGS) entry which is preliminary data.</text>
</comment>
<dbReference type="PANTHER" id="PTHR45745:SF1">
    <property type="entry name" value="PHOSPHOGLUCOMUTASE 2B-RELATED"/>
    <property type="match status" value="1"/>
</dbReference>
<dbReference type="InterPro" id="IPR005843">
    <property type="entry name" value="A-D-PHexomutase_C"/>
</dbReference>
<name>A0A4Y8WMS7_9PORP</name>
<keyword evidence="4 7" id="KW-0479">Metal-binding</keyword>
<gene>
    <name evidence="12" type="ORF">E4P47_08040</name>
</gene>
<dbReference type="OrthoDB" id="9806956at2"/>
<dbReference type="Pfam" id="PF02880">
    <property type="entry name" value="PGM_PMM_III"/>
    <property type="match status" value="1"/>
</dbReference>
<accession>A0A4Y8WMS7</accession>
<keyword evidence="3" id="KW-0597">Phosphoprotein</keyword>
<sequence>MATEDLLKTIRAKAESWTTSQYDEATRQEVQALLDNSDTTQLVDAFYKDLEFGTGGLRGIMGAGTNRMNRYTVGTAAQGLANYLLKEFGSEQEIKVVIGYDCRHHSSEFSRMVAGIFAANGIKVYLFEALRPTPMVSYAIRTLGCQSGVMLTASHNPKEYNGFKAYWSDGAQMIAPHDRNVISEVNAIRSVDEIKFDGPAELIAMLGKDMDDKFISDALAKRLSPEVIKRQSQLKIVFTPLHGTSGQVLPRTLKEAGFENVHPVEAQMLVSGDFPTVVSPNPEDPAALKMAIDQAKAIDADIVMATDPDGDRIGTAVKDKEGNWVLLNGNQTCLLYAYYAIEKRRESGNLKPNQYLVKTIVTTDLIAAIAKRNNIELYDTYTGFKWIADVIRKNEGKKEYLGGGEESYGYLWSDFVRDKCSVTACLIFAEIAAWAKDKGQSVYELLEKIYLQYGYSLEQNVSVVRPGKSGAEEIEQMMRDFRQNPPAKLAGSNVVEILDYATLEGKLLESGDTYTLDMPTTSNVLQYRCADGTKLSIRPSGTEPKIKFYIEVHSEPKTLEELDAARVKSAERVQQIRTQLGI</sequence>
<dbReference type="RefSeq" id="WP_134849219.1">
    <property type="nucleotide sequence ID" value="NZ_CP197400.1"/>
</dbReference>
<comment type="similarity">
    <text evidence="2 7">Belongs to the phosphohexose mutase family.</text>
</comment>
<dbReference type="GO" id="GO:0000287">
    <property type="term" value="F:magnesium ion binding"/>
    <property type="evidence" value="ECO:0007669"/>
    <property type="project" value="InterPro"/>
</dbReference>
<dbReference type="SUPFAM" id="SSF53738">
    <property type="entry name" value="Phosphoglucomutase, first 3 domains"/>
    <property type="match status" value="3"/>
</dbReference>
<dbReference type="GO" id="GO:0008973">
    <property type="term" value="F:phosphopentomutase activity"/>
    <property type="evidence" value="ECO:0007669"/>
    <property type="project" value="TreeGrafter"/>
</dbReference>
<feature type="domain" description="Alpha-D-phosphohexomutase C-terminal" evidence="8">
    <location>
        <begin position="521"/>
        <end position="565"/>
    </location>
</feature>